<gene>
    <name evidence="1" type="ORF">RGQ13_19710</name>
</gene>
<protein>
    <submittedName>
        <fullName evidence="1">Uncharacterized protein</fullName>
    </submittedName>
</protein>
<reference evidence="2" key="1">
    <citation type="submission" date="2023-09" db="EMBL/GenBank/DDBJ databases">
        <authorList>
            <person name="Li S."/>
            <person name="Li X."/>
            <person name="Zhang C."/>
            <person name="Zhao Z."/>
        </authorList>
    </citation>
    <scope>NUCLEOTIDE SEQUENCE [LARGE SCALE GENOMIC DNA]</scope>
    <source>
        <strain evidence="2">SQ149</strain>
    </source>
</reference>
<dbReference type="RefSeq" id="WP_348391439.1">
    <property type="nucleotide sequence ID" value="NZ_CP134145.1"/>
</dbReference>
<proteinExistence type="predicted"/>
<sequence>MLKSLDLDLGLISSLVIPAYLCMQQQIYKLKADAFPEYESSSANKGGEHHERIG</sequence>
<keyword evidence="2" id="KW-1185">Reference proteome</keyword>
<accession>A0ABY9TX25</accession>
<organism evidence="1 2">
    <name type="scientific">Thalassotalea psychrophila</name>
    <dbReference type="NCBI Taxonomy" id="3065647"/>
    <lineage>
        <taxon>Bacteria</taxon>
        <taxon>Pseudomonadati</taxon>
        <taxon>Pseudomonadota</taxon>
        <taxon>Gammaproteobacteria</taxon>
        <taxon>Alteromonadales</taxon>
        <taxon>Colwelliaceae</taxon>
        <taxon>Thalassotalea</taxon>
    </lineage>
</organism>
<name>A0ABY9TX25_9GAMM</name>
<dbReference type="Proteomes" id="UP001258994">
    <property type="component" value="Chromosome"/>
</dbReference>
<evidence type="ECO:0000313" key="2">
    <source>
        <dbReference type="Proteomes" id="UP001258994"/>
    </source>
</evidence>
<dbReference type="EMBL" id="CP134145">
    <property type="protein sequence ID" value="WNC72320.1"/>
    <property type="molecule type" value="Genomic_DNA"/>
</dbReference>
<evidence type="ECO:0000313" key="1">
    <source>
        <dbReference type="EMBL" id="WNC72320.1"/>
    </source>
</evidence>